<dbReference type="InterPro" id="IPR008990">
    <property type="entry name" value="Elect_transpt_acc-like_dom_sf"/>
</dbReference>
<dbReference type="Gene3D" id="1.10.472.20">
    <property type="entry name" value="Nitrile hydratase, beta subunit"/>
    <property type="match status" value="1"/>
</dbReference>
<keyword evidence="2" id="KW-1185">Reference proteome</keyword>
<accession>A0A1Y5RWQ0</accession>
<dbReference type="InterPro" id="IPR042262">
    <property type="entry name" value="CN_hydtase_beta_C"/>
</dbReference>
<dbReference type="AlphaFoldDB" id="A0A1Y5RWQ0"/>
<evidence type="ECO:0000313" key="2">
    <source>
        <dbReference type="Proteomes" id="UP000193900"/>
    </source>
</evidence>
<organism evidence="1 2">
    <name type="scientific">Roseisalinus antarcticus</name>
    <dbReference type="NCBI Taxonomy" id="254357"/>
    <lineage>
        <taxon>Bacteria</taxon>
        <taxon>Pseudomonadati</taxon>
        <taxon>Pseudomonadota</taxon>
        <taxon>Alphaproteobacteria</taxon>
        <taxon>Rhodobacterales</taxon>
        <taxon>Roseobacteraceae</taxon>
        <taxon>Roseisalinus</taxon>
    </lineage>
</organism>
<name>A0A1Y5RWQ0_9RHOB</name>
<dbReference type="Proteomes" id="UP000193900">
    <property type="component" value="Unassembled WGS sequence"/>
</dbReference>
<evidence type="ECO:0000313" key="1">
    <source>
        <dbReference type="EMBL" id="SLN27184.1"/>
    </source>
</evidence>
<gene>
    <name evidence="1" type="ORF">ROA7023_00862</name>
</gene>
<protein>
    <recommendedName>
        <fullName evidence="3">Nitrile hydratase beta subunit</fullName>
    </recommendedName>
</protein>
<evidence type="ECO:0008006" key="3">
    <source>
        <dbReference type="Google" id="ProtNLM"/>
    </source>
</evidence>
<dbReference type="EMBL" id="FWFZ01000003">
    <property type="protein sequence ID" value="SLN27184.1"/>
    <property type="molecule type" value="Genomic_DNA"/>
</dbReference>
<dbReference type="OrthoDB" id="9811616at2"/>
<dbReference type="SUPFAM" id="SSF50090">
    <property type="entry name" value="Electron transport accessory proteins"/>
    <property type="match status" value="1"/>
</dbReference>
<sequence length="88" mass="9139">MAEALVLSGRITAADWAEALGGALARAEGAGAEDTEAAYYGAALEALEALTVATTVLTPDDLRRRKEAWADAYRATPHGQPVKLGVVD</sequence>
<proteinExistence type="predicted"/>
<reference evidence="1 2" key="1">
    <citation type="submission" date="2017-03" db="EMBL/GenBank/DDBJ databases">
        <authorList>
            <person name="Afonso C.L."/>
            <person name="Miller P.J."/>
            <person name="Scott M.A."/>
            <person name="Spackman E."/>
            <person name="Goraichik I."/>
            <person name="Dimitrov K.M."/>
            <person name="Suarez D.L."/>
            <person name="Swayne D.E."/>
        </authorList>
    </citation>
    <scope>NUCLEOTIDE SEQUENCE [LARGE SCALE GENOMIC DNA]</scope>
    <source>
        <strain evidence="1 2">CECT 7023</strain>
    </source>
</reference>